<dbReference type="AlphaFoldDB" id="A0A0W0TLH5"/>
<name>A0A0W0TLH5_9GAMM</name>
<reference evidence="1 3" key="1">
    <citation type="submission" date="2015-11" db="EMBL/GenBank/DDBJ databases">
        <title>Genomic analysis of 38 Legionella species identifies large and diverse effector repertoires.</title>
        <authorList>
            <person name="Burstein D."/>
            <person name="Amaro F."/>
            <person name="Zusman T."/>
            <person name="Lifshitz Z."/>
            <person name="Cohen O."/>
            <person name="Gilbert J.A."/>
            <person name="Pupko T."/>
            <person name="Shuman H.A."/>
            <person name="Segal G."/>
        </authorList>
    </citation>
    <scope>NUCLEOTIDE SEQUENCE [LARGE SCALE GENOMIC DNA]</scope>
    <source>
        <strain evidence="1 3">WO-44C</strain>
    </source>
</reference>
<evidence type="ECO:0000313" key="3">
    <source>
        <dbReference type="Proteomes" id="UP000054698"/>
    </source>
</evidence>
<keyword evidence="2" id="KW-0808">Transferase</keyword>
<dbReference type="EMBL" id="UASS01000022">
    <property type="protein sequence ID" value="SPX61810.1"/>
    <property type="molecule type" value="Genomic_DNA"/>
</dbReference>
<accession>A0A0W0TLH5</accession>
<dbReference type="STRING" id="453.Lfee_2223"/>
<evidence type="ECO:0000313" key="4">
    <source>
        <dbReference type="Proteomes" id="UP000251942"/>
    </source>
</evidence>
<reference evidence="2 4" key="2">
    <citation type="submission" date="2018-06" db="EMBL/GenBank/DDBJ databases">
        <authorList>
            <consortium name="Pathogen Informatics"/>
            <person name="Doyle S."/>
        </authorList>
    </citation>
    <scope>NUCLEOTIDE SEQUENCE [LARGE SCALE GENOMIC DNA]</scope>
    <source>
        <strain evidence="2 4">NCTC12022</strain>
    </source>
</reference>
<dbReference type="PATRIC" id="fig|453.4.peg.2437"/>
<gene>
    <name evidence="1" type="ORF">Lfee_2223</name>
    <name evidence="2" type="ORF">NCTC12022_02562</name>
</gene>
<dbReference type="SUPFAM" id="SSF56059">
    <property type="entry name" value="Glutathione synthetase ATP-binding domain-like"/>
    <property type="match status" value="1"/>
</dbReference>
<keyword evidence="3" id="KW-1185">Reference proteome</keyword>
<dbReference type="PANTHER" id="PTHR21621">
    <property type="entry name" value="RIBOSOMAL PROTEIN S6 MODIFICATION PROTEIN"/>
    <property type="match status" value="1"/>
</dbReference>
<dbReference type="PANTHER" id="PTHR21621:SF0">
    <property type="entry name" value="BETA-CITRYLGLUTAMATE SYNTHASE B-RELATED"/>
    <property type="match status" value="1"/>
</dbReference>
<sequence>MNLLIATEPDDAHAIITKLALEQKGYACTLWYTADMPSRQANSIYINNGGLEWIPESGISDELYDLETNPFDIVWWRRARLPYIPDAIQVEDRKCARKENIAFFESLSTIIAPDAFWINPLDTQRRANSKASQLKIASQCGFKIPTTLMSNSPLHIKGFTKKFQNRGVIYKSFLPNYWKNENGVRAMYTARVHESQFPNDELLQLVPGIFQVEIKKKYELRVTCFGEKVVAVKIDSQKHEKGRIDWRRIANQELKIKPYILDQNTMHKIKRFMKCLGIVFGCFDFIVSTDNELYFLEINEQGQFLWIEEVNPEINMLETWIQFLTDEPLFCLYRNRPEQLSTQQFISQVNKIKKEKIKRHVYLNEIT</sequence>
<evidence type="ECO:0000313" key="1">
    <source>
        <dbReference type="EMBL" id="KTC96425.1"/>
    </source>
</evidence>
<dbReference type="GO" id="GO:0005737">
    <property type="term" value="C:cytoplasm"/>
    <property type="evidence" value="ECO:0007669"/>
    <property type="project" value="TreeGrafter"/>
</dbReference>
<dbReference type="Proteomes" id="UP000054698">
    <property type="component" value="Unassembled WGS sequence"/>
</dbReference>
<protein>
    <submittedName>
        <fullName evidence="2">Glutathione synthase/Ribosomal protein S6 modification enzyme (Glutaminyl transferase)</fullName>
    </submittedName>
</protein>
<dbReference type="Proteomes" id="UP000251942">
    <property type="component" value="Unassembled WGS sequence"/>
</dbReference>
<dbReference type="RefSeq" id="WP_058446798.1">
    <property type="nucleotide sequence ID" value="NZ_CAAAHT010000046.1"/>
</dbReference>
<dbReference type="OrthoDB" id="583309at2"/>
<dbReference type="GO" id="GO:0018169">
    <property type="term" value="F:ribosomal S6-glutamic acid ligase activity"/>
    <property type="evidence" value="ECO:0007669"/>
    <property type="project" value="TreeGrafter"/>
</dbReference>
<dbReference type="GO" id="GO:0009432">
    <property type="term" value="P:SOS response"/>
    <property type="evidence" value="ECO:0007669"/>
    <property type="project" value="TreeGrafter"/>
</dbReference>
<dbReference type="EMBL" id="LNYB01000081">
    <property type="protein sequence ID" value="KTC96425.1"/>
    <property type="molecule type" value="Genomic_DNA"/>
</dbReference>
<dbReference type="Gene3D" id="3.30.470.20">
    <property type="entry name" value="ATP-grasp fold, B domain"/>
    <property type="match status" value="1"/>
</dbReference>
<evidence type="ECO:0000313" key="2">
    <source>
        <dbReference type="EMBL" id="SPX61810.1"/>
    </source>
</evidence>
<dbReference type="GO" id="GO:0016740">
    <property type="term" value="F:transferase activity"/>
    <property type="evidence" value="ECO:0007669"/>
    <property type="project" value="UniProtKB-KW"/>
</dbReference>
<proteinExistence type="predicted"/>
<organism evidence="1 3">
    <name type="scientific">Legionella feeleii</name>
    <dbReference type="NCBI Taxonomy" id="453"/>
    <lineage>
        <taxon>Bacteria</taxon>
        <taxon>Pseudomonadati</taxon>
        <taxon>Pseudomonadota</taxon>
        <taxon>Gammaproteobacteria</taxon>
        <taxon>Legionellales</taxon>
        <taxon>Legionellaceae</taxon>
        <taxon>Legionella</taxon>
    </lineage>
</organism>